<dbReference type="Pfam" id="PF18029">
    <property type="entry name" value="Glyoxalase_6"/>
    <property type="match status" value="1"/>
</dbReference>
<name>A0A7Y9I7H8_9ACTN</name>
<sequence length="109" mass="11942">MVKIAAVCLHGEDWRRGARFWAEALGYAPHPEAEDVLVPPDGDGPFLAVYGDATHLDLSTSGPEEQQAEIARLESIGAERVPDWPYPKGADFVVMRDPVGNLFCVLDHD</sequence>
<reference evidence="2 3" key="1">
    <citation type="submission" date="2020-07" db="EMBL/GenBank/DDBJ databases">
        <title>Sequencing the genomes of 1000 actinobacteria strains.</title>
        <authorList>
            <person name="Klenk H.-P."/>
        </authorList>
    </citation>
    <scope>NUCLEOTIDE SEQUENCE [LARGE SCALE GENOMIC DNA]</scope>
    <source>
        <strain evidence="2 3">DSM 22083</strain>
    </source>
</reference>
<gene>
    <name evidence="2" type="ORF">BKA15_003004</name>
</gene>
<dbReference type="SUPFAM" id="SSF54593">
    <property type="entry name" value="Glyoxalase/Bleomycin resistance protein/Dihydroxybiphenyl dioxygenase"/>
    <property type="match status" value="1"/>
</dbReference>
<keyword evidence="3" id="KW-1185">Reference proteome</keyword>
<dbReference type="Proteomes" id="UP000569914">
    <property type="component" value="Unassembled WGS sequence"/>
</dbReference>
<accession>A0A7Y9I7H8</accession>
<evidence type="ECO:0000313" key="2">
    <source>
        <dbReference type="EMBL" id="NYE71675.1"/>
    </source>
</evidence>
<protein>
    <recommendedName>
        <fullName evidence="1">Glyoxalase-like domain-containing protein</fullName>
    </recommendedName>
</protein>
<dbReference type="InterPro" id="IPR029068">
    <property type="entry name" value="Glyas_Bleomycin-R_OHBP_Dase"/>
</dbReference>
<dbReference type="CDD" id="cd06587">
    <property type="entry name" value="VOC"/>
    <property type="match status" value="1"/>
</dbReference>
<dbReference type="PANTHER" id="PTHR35908">
    <property type="entry name" value="HYPOTHETICAL FUSION PROTEIN"/>
    <property type="match status" value="1"/>
</dbReference>
<dbReference type="AlphaFoldDB" id="A0A7Y9I7H8"/>
<dbReference type="RefSeq" id="WP_179751990.1">
    <property type="nucleotide sequence ID" value="NZ_JACCBU010000001.1"/>
</dbReference>
<dbReference type="EMBL" id="JACCBU010000001">
    <property type="protein sequence ID" value="NYE71675.1"/>
    <property type="molecule type" value="Genomic_DNA"/>
</dbReference>
<proteinExistence type="predicted"/>
<dbReference type="PANTHER" id="PTHR35908:SF1">
    <property type="entry name" value="CONSERVED PROTEIN"/>
    <property type="match status" value="1"/>
</dbReference>
<dbReference type="Gene3D" id="3.10.180.10">
    <property type="entry name" value="2,3-Dihydroxybiphenyl 1,2-Dioxygenase, domain 1"/>
    <property type="match status" value="1"/>
</dbReference>
<feature type="domain" description="Glyoxalase-like" evidence="1">
    <location>
        <begin position="7"/>
        <end position="106"/>
    </location>
</feature>
<evidence type="ECO:0000259" key="1">
    <source>
        <dbReference type="Pfam" id="PF18029"/>
    </source>
</evidence>
<organism evidence="2 3">
    <name type="scientific">Microlunatus parietis</name>
    <dbReference type="NCBI Taxonomy" id="682979"/>
    <lineage>
        <taxon>Bacteria</taxon>
        <taxon>Bacillati</taxon>
        <taxon>Actinomycetota</taxon>
        <taxon>Actinomycetes</taxon>
        <taxon>Propionibacteriales</taxon>
        <taxon>Propionibacteriaceae</taxon>
        <taxon>Microlunatus</taxon>
    </lineage>
</organism>
<evidence type="ECO:0000313" key="3">
    <source>
        <dbReference type="Proteomes" id="UP000569914"/>
    </source>
</evidence>
<dbReference type="InterPro" id="IPR041581">
    <property type="entry name" value="Glyoxalase_6"/>
</dbReference>
<comment type="caution">
    <text evidence="2">The sequence shown here is derived from an EMBL/GenBank/DDBJ whole genome shotgun (WGS) entry which is preliminary data.</text>
</comment>